<keyword evidence="2" id="KW-1185">Reference proteome</keyword>
<organism evidence="1 2">
    <name type="scientific">Melia azedarach</name>
    <name type="common">Chinaberry tree</name>
    <dbReference type="NCBI Taxonomy" id="155640"/>
    <lineage>
        <taxon>Eukaryota</taxon>
        <taxon>Viridiplantae</taxon>
        <taxon>Streptophyta</taxon>
        <taxon>Embryophyta</taxon>
        <taxon>Tracheophyta</taxon>
        <taxon>Spermatophyta</taxon>
        <taxon>Magnoliopsida</taxon>
        <taxon>eudicotyledons</taxon>
        <taxon>Gunneridae</taxon>
        <taxon>Pentapetalae</taxon>
        <taxon>rosids</taxon>
        <taxon>malvids</taxon>
        <taxon>Sapindales</taxon>
        <taxon>Meliaceae</taxon>
        <taxon>Melia</taxon>
    </lineage>
</organism>
<comment type="caution">
    <text evidence="1">The sequence shown here is derived from an EMBL/GenBank/DDBJ whole genome shotgun (WGS) entry which is preliminary data.</text>
</comment>
<evidence type="ECO:0000313" key="1">
    <source>
        <dbReference type="EMBL" id="KAJ4722300.1"/>
    </source>
</evidence>
<name>A0ACC1YF66_MELAZ</name>
<feature type="non-terminal residue" evidence="1">
    <location>
        <position position="1"/>
    </location>
</feature>
<gene>
    <name evidence="1" type="ORF">OWV82_005822</name>
</gene>
<dbReference type="Proteomes" id="UP001164539">
    <property type="component" value="Chromosome 3"/>
</dbReference>
<evidence type="ECO:0000313" key="2">
    <source>
        <dbReference type="Proteomes" id="UP001164539"/>
    </source>
</evidence>
<accession>A0ACC1YF66</accession>
<dbReference type="EMBL" id="CM051396">
    <property type="protein sequence ID" value="KAJ4722300.1"/>
    <property type="molecule type" value="Genomic_DNA"/>
</dbReference>
<reference evidence="1 2" key="1">
    <citation type="journal article" date="2023" name="Science">
        <title>Complex scaffold remodeling in plant triterpene biosynthesis.</title>
        <authorList>
            <person name="De La Pena R."/>
            <person name="Hodgson H."/>
            <person name="Liu J.C."/>
            <person name="Stephenson M.J."/>
            <person name="Martin A.C."/>
            <person name="Owen C."/>
            <person name="Harkess A."/>
            <person name="Leebens-Mack J."/>
            <person name="Jimenez L.E."/>
            <person name="Osbourn A."/>
            <person name="Sattely E.S."/>
        </authorList>
    </citation>
    <scope>NUCLEOTIDE SEQUENCE [LARGE SCALE GENOMIC DNA]</scope>
    <source>
        <strain evidence="2">cv. JPN11</strain>
        <tissue evidence="1">Leaf</tissue>
    </source>
</reference>
<protein>
    <submittedName>
        <fullName evidence="1">Uncharacterized protein</fullName>
    </submittedName>
</protein>
<proteinExistence type="predicted"/>
<sequence>SSRSNRLISRVAESSIVICFFLRKRRQGQRTRRRRYRERRSGIHVGLPRHRRIETGHLELLRSWTKPDGTGHHQTLPFLLRGCHSVAALHLRIKRLPTSQNGYVLHHQIIVVVVLVTSHRSQIITAGSLHVLRIIRNRFPRHRRLRLGPLLSSLIRFVIPNRRLPVWFMITIIRVSISIVSPARTHRRIQSDPIGQTILRA</sequence>